<accession>T1CCL2</accession>
<sequence length="108" mass="12212">MDALPALPLHNSYWVLPGRLLAGEHPAGATEEATRERLGKLLAAGIQCFLDLTEPEEVDPYDGALPLSIEYQRKPIPDHGLPQRREHMIEILDCLRDALHERKPTYLH</sequence>
<dbReference type="AlphaFoldDB" id="T1CCL2"/>
<dbReference type="InterPro" id="IPR029021">
    <property type="entry name" value="Prot-tyrosine_phosphatase-like"/>
</dbReference>
<comment type="caution">
    <text evidence="1">The sequence shown here is derived from an EMBL/GenBank/DDBJ whole genome shotgun (WGS) entry which is preliminary data.</text>
</comment>
<organism evidence="1">
    <name type="scientific">mine drainage metagenome</name>
    <dbReference type="NCBI Taxonomy" id="410659"/>
    <lineage>
        <taxon>unclassified sequences</taxon>
        <taxon>metagenomes</taxon>
        <taxon>ecological metagenomes</taxon>
    </lineage>
</organism>
<name>T1CCL2_9ZZZZ</name>
<gene>
    <name evidence="1" type="ORF">B1A_01912</name>
</gene>
<proteinExistence type="predicted"/>
<dbReference type="EMBL" id="AUZX01001436">
    <property type="protein sequence ID" value="EQD79103.1"/>
    <property type="molecule type" value="Genomic_DNA"/>
</dbReference>
<reference evidence="1" key="1">
    <citation type="submission" date="2013-08" db="EMBL/GenBank/DDBJ databases">
        <authorList>
            <person name="Mendez C."/>
            <person name="Richter M."/>
            <person name="Ferrer M."/>
            <person name="Sanchez J."/>
        </authorList>
    </citation>
    <scope>NUCLEOTIDE SEQUENCE</scope>
</reference>
<protein>
    <submittedName>
        <fullName evidence="1">Dual specificity protein phosphatase</fullName>
    </submittedName>
</protein>
<reference evidence="1" key="2">
    <citation type="journal article" date="2014" name="ISME J.">
        <title>Microbial stratification in low pH oxic and suboxic macroscopic growths along an acid mine drainage.</title>
        <authorList>
            <person name="Mendez-Garcia C."/>
            <person name="Mesa V."/>
            <person name="Sprenger R.R."/>
            <person name="Richter M."/>
            <person name="Diez M.S."/>
            <person name="Solano J."/>
            <person name="Bargiela R."/>
            <person name="Golyshina O.V."/>
            <person name="Manteca A."/>
            <person name="Ramos J.L."/>
            <person name="Gallego J.R."/>
            <person name="Llorente I."/>
            <person name="Martins Dos Santos V.A."/>
            <person name="Jensen O.N."/>
            <person name="Pelaez A.I."/>
            <person name="Sanchez J."/>
            <person name="Ferrer M."/>
        </authorList>
    </citation>
    <scope>NUCLEOTIDE SEQUENCE</scope>
</reference>
<dbReference type="SUPFAM" id="SSF52799">
    <property type="entry name" value="(Phosphotyrosine protein) phosphatases II"/>
    <property type="match status" value="1"/>
</dbReference>
<feature type="non-terminal residue" evidence="1">
    <location>
        <position position="108"/>
    </location>
</feature>
<evidence type="ECO:0000313" key="1">
    <source>
        <dbReference type="EMBL" id="EQD79103.1"/>
    </source>
</evidence>
<dbReference type="Gene3D" id="3.90.190.10">
    <property type="entry name" value="Protein tyrosine phosphatase superfamily"/>
    <property type="match status" value="1"/>
</dbReference>